<gene>
    <name evidence="2" type="ORF">L198_08290</name>
</gene>
<dbReference type="EMBL" id="AWGH01000066">
    <property type="protein sequence ID" value="ODN73615.1"/>
    <property type="molecule type" value="Genomic_DNA"/>
</dbReference>
<dbReference type="AlphaFoldDB" id="A0A1E3HBW0"/>
<evidence type="ECO:0000313" key="3">
    <source>
        <dbReference type="Proteomes" id="UP000094819"/>
    </source>
</evidence>
<evidence type="ECO:0000313" key="2">
    <source>
        <dbReference type="EMBL" id="ODN73615.1"/>
    </source>
</evidence>
<proteinExistence type="predicted"/>
<dbReference type="Proteomes" id="UP000094819">
    <property type="component" value="Unassembled WGS sequence"/>
</dbReference>
<comment type="caution">
    <text evidence="2">The sequence shown here is derived from an EMBL/GenBank/DDBJ whole genome shotgun (WGS) entry which is preliminary data.</text>
</comment>
<evidence type="ECO:0000256" key="1">
    <source>
        <dbReference type="SAM" id="MobiDB-lite"/>
    </source>
</evidence>
<reference evidence="2 3" key="1">
    <citation type="submission" date="2016-06" db="EMBL/GenBank/DDBJ databases">
        <title>Evolution of pathogenesis and genome organization in the Tremellales.</title>
        <authorList>
            <person name="Cuomo C."/>
            <person name="Litvintseva A."/>
            <person name="Heitman J."/>
            <person name="Chen Y."/>
            <person name="Sun S."/>
            <person name="Springer D."/>
            <person name="Dromer F."/>
            <person name="Young S."/>
            <person name="Zeng Q."/>
            <person name="Chapman S."/>
            <person name="Gujja S."/>
            <person name="Saif S."/>
            <person name="Birren B."/>
        </authorList>
    </citation>
    <scope>NUCLEOTIDE SEQUENCE [LARGE SCALE GENOMIC DNA]</scope>
    <source>
        <strain evidence="2 3">CBS 7118</strain>
    </source>
</reference>
<sequence>MPSKKSRIIAGRRAAQPHKPSTRKTQLHNDITSLISDINSKVYASDDPASHTATNTKSDVDRECVKGGGWVAWADDVDALRRPHEEWTRLLEDGRQTRQSLGALQATLAKTKETIHTEANTVGFWSSVRRTLRV</sequence>
<name>A0A1E3HBW0_9TREE</name>
<accession>A0A1E3HBW0</accession>
<dbReference type="RefSeq" id="XP_019027769.1">
    <property type="nucleotide sequence ID" value="XM_019180255.1"/>
</dbReference>
<dbReference type="GeneID" id="30197500"/>
<feature type="region of interest" description="Disordered" evidence="1">
    <location>
        <begin position="1"/>
        <end position="26"/>
    </location>
</feature>
<protein>
    <submittedName>
        <fullName evidence="2">Uncharacterized protein</fullName>
    </submittedName>
</protein>
<organism evidence="2 3">
    <name type="scientific">Cryptococcus wingfieldii CBS 7118</name>
    <dbReference type="NCBI Taxonomy" id="1295528"/>
    <lineage>
        <taxon>Eukaryota</taxon>
        <taxon>Fungi</taxon>
        <taxon>Dikarya</taxon>
        <taxon>Basidiomycota</taxon>
        <taxon>Agaricomycotina</taxon>
        <taxon>Tremellomycetes</taxon>
        <taxon>Tremellales</taxon>
        <taxon>Cryptococcaceae</taxon>
        <taxon>Cryptococcus</taxon>
    </lineage>
</organism>
<keyword evidence="3" id="KW-1185">Reference proteome</keyword>
<dbReference type="OrthoDB" id="10403100at2759"/>